<organism evidence="1 2">
    <name type="scientific">Hathewaya limosa</name>
    <name type="common">Clostridium limosum</name>
    <dbReference type="NCBI Taxonomy" id="1536"/>
    <lineage>
        <taxon>Bacteria</taxon>
        <taxon>Bacillati</taxon>
        <taxon>Bacillota</taxon>
        <taxon>Clostridia</taxon>
        <taxon>Eubacteriales</taxon>
        <taxon>Clostridiaceae</taxon>
        <taxon>Hathewaya</taxon>
    </lineage>
</organism>
<dbReference type="EMBL" id="JAUSWN010000012">
    <property type="protein sequence ID" value="MDQ0479882.1"/>
    <property type="molecule type" value="Genomic_DNA"/>
</dbReference>
<gene>
    <name evidence="1" type="ORF">QOZ93_001624</name>
</gene>
<name>A0ABU0JS07_HATLI</name>
<evidence type="ECO:0000313" key="2">
    <source>
        <dbReference type="Proteomes" id="UP001224418"/>
    </source>
</evidence>
<dbReference type="InterPro" id="IPR011009">
    <property type="entry name" value="Kinase-like_dom_sf"/>
</dbReference>
<accession>A0ABU0JS07</accession>
<protein>
    <submittedName>
        <fullName evidence="1">Aminoglycoside phosphotransferase</fullName>
    </submittedName>
</protein>
<keyword evidence="2" id="KW-1185">Reference proteome</keyword>
<comment type="caution">
    <text evidence="1">The sequence shown here is derived from an EMBL/GenBank/DDBJ whole genome shotgun (WGS) entry which is preliminary data.</text>
</comment>
<sequence>MGLYEDIYEELEKLLNINNKIIDLQEIQHKDGIYLYRMRHGEKSYVLKYFINKEFRREIENYFILQECDIPTIKVIASTEKSLLLDDLSKNKVFRLGIEEDLSDIEVVKNLAKWYLKLHHEGSKYLSKKKSSFKFYRETDIITQENLKLIRQRSNTEDNNVWKLIENNFESILKYINNLEETLVYNDFYYTNLAVAKDKKQALMFDYNFLGIGYRYSDIRNVCSSLSEEASEVFKKEYGYINEKEVIVDSVLTILQGLILAYKKPIFPKWGEESIKKIKDGTLERNIQRLLSLILN</sequence>
<dbReference type="SUPFAM" id="SSF56112">
    <property type="entry name" value="Protein kinase-like (PK-like)"/>
    <property type="match status" value="1"/>
</dbReference>
<evidence type="ECO:0000313" key="1">
    <source>
        <dbReference type="EMBL" id="MDQ0479882.1"/>
    </source>
</evidence>
<reference evidence="1 2" key="1">
    <citation type="submission" date="2023-07" db="EMBL/GenBank/DDBJ databases">
        <title>Genomic Encyclopedia of Type Strains, Phase IV (KMG-IV): sequencing the most valuable type-strain genomes for metagenomic binning, comparative biology and taxonomic classification.</title>
        <authorList>
            <person name="Goeker M."/>
        </authorList>
    </citation>
    <scope>NUCLEOTIDE SEQUENCE [LARGE SCALE GENOMIC DNA]</scope>
    <source>
        <strain evidence="1 2">DSM 1400</strain>
    </source>
</reference>
<dbReference type="RefSeq" id="WP_111943347.1">
    <property type="nucleotide sequence ID" value="NZ_BAAACJ010000037.1"/>
</dbReference>
<dbReference type="Proteomes" id="UP001224418">
    <property type="component" value="Unassembled WGS sequence"/>
</dbReference>
<proteinExistence type="predicted"/>